<feature type="binding site" evidence="4">
    <location>
        <begin position="20"/>
        <end position="23"/>
    </location>
    <ligand>
        <name>substrate</name>
    </ligand>
</feature>
<evidence type="ECO:0000256" key="1">
    <source>
        <dbReference type="ARBA" id="ARBA00009229"/>
    </source>
</evidence>
<evidence type="ECO:0000313" key="5">
    <source>
        <dbReference type="EMBL" id="HGQ59596.1"/>
    </source>
</evidence>
<evidence type="ECO:0000256" key="4">
    <source>
        <dbReference type="HAMAP-Rule" id="MF_02230"/>
    </source>
</evidence>
<dbReference type="PANTHER" id="PTHR43475">
    <property type="entry name" value="METHYLTHIORIBOSE-1-PHOSPHATE ISOMERASE"/>
    <property type="match status" value="1"/>
</dbReference>
<dbReference type="SUPFAM" id="SSF100950">
    <property type="entry name" value="NagB/RpiA/CoA transferase-like"/>
    <property type="match status" value="1"/>
</dbReference>
<dbReference type="InterPro" id="IPR005250">
    <property type="entry name" value="R15Pi"/>
</dbReference>
<feature type="active site" description="Proton acceptor" evidence="4">
    <location>
        <position position="130"/>
    </location>
</feature>
<proteinExistence type="inferred from homology"/>
<dbReference type="EC" id="5.3.1.29" evidence="4"/>
<comment type="catalytic activity">
    <reaction evidence="4">
        <text>alpha-D-ribose 1,5-bisphosphate = D-ribulose 1,5-bisphosphate</text>
        <dbReference type="Rhea" id="RHEA:32243"/>
        <dbReference type="ChEBI" id="CHEBI:57870"/>
        <dbReference type="ChEBI" id="CHEBI:68688"/>
        <dbReference type="EC" id="5.3.1.29"/>
    </reaction>
</comment>
<feature type="binding site" evidence="4">
    <location>
        <begin position="209"/>
        <end position="210"/>
    </location>
    <ligand>
        <name>substrate</name>
    </ligand>
</feature>
<name>A0A7C4JMW1_STAMA</name>
<dbReference type="Gene3D" id="1.20.120.420">
    <property type="entry name" value="translation initiation factor eif-2b, domain 1"/>
    <property type="match status" value="1"/>
</dbReference>
<dbReference type="InterPro" id="IPR042529">
    <property type="entry name" value="IF_2B-like_C"/>
</dbReference>
<dbReference type="EMBL" id="DTBE01000069">
    <property type="protein sequence ID" value="HGQ59596.1"/>
    <property type="molecule type" value="Genomic_DNA"/>
</dbReference>
<dbReference type="InterPro" id="IPR027363">
    <property type="entry name" value="M1Pi_N"/>
</dbReference>
<comment type="caution">
    <text evidence="6">The sequence shown here is derived from an EMBL/GenBank/DDBJ whole genome shotgun (WGS) entry which is preliminary data.</text>
</comment>
<dbReference type="GO" id="GO:0019323">
    <property type="term" value="P:pentose catabolic process"/>
    <property type="evidence" value="ECO:0007669"/>
    <property type="project" value="UniProtKB-UniRule"/>
</dbReference>
<dbReference type="GO" id="GO:0019509">
    <property type="term" value="P:L-methionine salvage from methylthioadenosine"/>
    <property type="evidence" value="ECO:0007669"/>
    <property type="project" value="TreeGrafter"/>
</dbReference>
<keyword evidence="3 4" id="KW-0119">Carbohydrate metabolism</keyword>
<dbReference type="EMBL" id="DTBP01000034">
    <property type="protein sequence ID" value="HGQ74301.1"/>
    <property type="molecule type" value="Genomic_DNA"/>
</dbReference>
<evidence type="ECO:0000256" key="3">
    <source>
        <dbReference type="ARBA" id="ARBA00023277"/>
    </source>
</evidence>
<accession>A0A7C4JMW1</accession>
<dbReference type="Gene3D" id="3.40.50.10470">
    <property type="entry name" value="Translation initiation factor eif-2b, domain 2"/>
    <property type="match status" value="1"/>
</dbReference>
<reference evidence="6" key="1">
    <citation type="journal article" date="2020" name="mSystems">
        <title>Genome- and Community-Level Interaction Insights into Carbon Utilization and Element Cycling Functions of Hydrothermarchaeota in Hydrothermal Sediment.</title>
        <authorList>
            <person name="Zhou Z."/>
            <person name="Liu Y."/>
            <person name="Xu W."/>
            <person name="Pan J."/>
            <person name="Luo Z.H."/>
            <person name="Li M."/>
        </authorList>
    </citation>
    <scope>NUCLEOTIDE SEQUENCE [LARGE SCALE GENOMIC DNA]</scope>
    <source>
        <strain evidence="5">SpSt-638</strain>
        <strain evidence="6">SpSt-648</strain>
    </source>
</reference>
<comment type="caution">
    <text evidence="4">Lacks conserved residue(s) required for the propagation of feature annotation.</text>
</comment>
<dbReference type="AlphaFoldDB" id="A0A7C4JMW1"/>
<evidence type="ECO:0000313" key="6">
    <source>
        <dbReference type="EMBL" id="HGQ74301.1"/>
    </source>
</evidence>
<dbReference type="NCBIfam" id="TIGR00524">
    <property type="entry name" value="eIF-2B_rel"/>
    <property type="match status" value="1"/>
</dbReference>
<sequence length="327" mass="36740">MEIPRHVLDIAEKIKSMEIRGAGRIARSAAEAMKIAAVEYRGVADLKSFNQYIYRVAEILLSTRPTAVSLPNAVFYILTGLENTISVNDAREHVIRKADEFIKMTLDAYDKISDFGAKRIKYNSTVLTHCHSTAALSIIIRAFKEGRIVKVYSTETRPLFQGRITARTLLEHGIPTIQIPDSAVRYVMHDVDHVVVGADAVACNGAVVNKIGTSQIALAAKEARVRLYVASETYKFSPETAIGELIPIEERSPEEIVPRIWLSERKKIKIMNPVFDITPPEYIDLIITEIGIIPPQLASYVLFEIYGWNLDKIKTRLMIKTIVEEED</sequence>
<comment type="similarity">
    <text evidence="1 4">Belongs to the eIF-2B alpha/beta/delta subunits family. R15P isomerase subfamily.</text>
</comment>
<feature type="active site" description="Proton donor" evidence="4">
    <location>
        <position position="199"/>
    </location>
</feature>
<dbReference type="InterPro" id="IPR000649">
    <property type="entry name" value="IF-2B-related"/>
</dbReference>
<dbReference type="PANTHER" id="PTHR43475:SF2">
    <property type="entry name" value="RIBOSE 1,5-BISPHOSPHATE ISOMERASE"/>
    <property type="match status" value="1"/>
</dbReference>
<feature type="binding site" evidence="4">
    <location>
        <position position="64"/>
    </location>
    <ligand>
        <name>substrate</name>
    </ligand>
</feature>
<dbReference type="GO" id="GO:0043917">
    <property type="term" value="F:ribose 1,5-bisphosphate isomerase activity"/>
    <property type="evidence" value="ECO:0007669"/>
    <property type="project" value="UniProtKB-UniRule"/>
</dbReference>
<keyword evidence="2 4" id="KW-0413">Isomerase</keyword>
<comment type="miscellaneous">
    <text evidence="4">Reaction proceeds via a cis-phosphoenolate intermediate.</text>
</comment>
<dbReference type="HAMAP" id="MF_02230">
    <property type="entry name" value="R15P_isomerase"/>
    <property type="match status" value="1"/>
</dbReference>
<gene>
    <name evidence="5" type="ORF">ENU09_02645</name>
    <name evidence="6" type="ORF">ENU20_04420</name>
</gene>
<dbReference type="InterPro" id="IPR011559">
    <property type="entry name" value="Initiation_fac_2B_a/b/d"/>
</dbReference>
<protein>
    <recommendedName>
        <fullName evidence="4">Ribose 1,5-bisphosphate isomerase</fullName>
        <shortName evidence="4">R15P isomerase</shortName>
        <shortName evidence="4">R15Pi</shortName>
        <ecNumber evidence="4">5.3.1.29</ecNumber>
    </recommendedName>
    <alternativeName>
        <fullName evidence="4">Ribulose 1,5-bisphosphate synthase</fullName>
        <shortName evidence="4">RuBP synthase</shortName>
    </alternativeName>
</protein>
<organism evidence="6">
    <name type="scientific">Staphylothermus marinus</name>
    <dbReference type="NCBI Taxonomy" id="2280"/>
    <lineage>
        <taxon>Archaea</taxon>
        <taxon>Thermoproteota</taxon>
        <taxon>Thermoprotei</taxon>
        <taxon>Desulfurococcales</taxon>
        <taxon>Desulfurococcaceae</taxon>
        <taxon>Staphylothermus</taxon>
    </lineage>
</organism>
<dbReference type="NCBIfam" id="TIGR00511">
    <property type="entry name" value="ribulose_e2b2"/>
    <property type="match status" value="1"/>
</dbReference>
<dbReference type="FunFam" id="3.40.50.10470:FF:000019">
    <property type="entry name" value="Ribose 1,5-bisphosphate isomerase"/>
    <property type="match status" value="1"/>
</dbReference>
<comment type="function">
    <text evidence="4">Catalyzes the isomerization of ribose 1,5-bisphosphate (R15P) to ribulose 1,5-bisphosphate (RuBP), the CO(2) acceptor and substrate for RubisCO. Functions in an archaeal AMP degradation pathway, together with AMP phosphorylase and RubisCO.</text>
</comment>
<dbReference type="InterPro" id="IPR037171">
    <property type="entry name" value="NagB/RpiA_transferase-like"/>
</dbReference>
<feature type="binding site" evidence="4">
    <location>
        <position position="235"/>
    </location>
    <ligand>
        <name>substrate</name>
    </ligand>
</feature>
<evidence type="ECO:0000256" key="2">
    <source>
        <dbReference type="ARBA" id="ARBA00023235"/>
    </source>
</evidence>
<dbReference type="Pfam" id="PF01008">
    <property type="entry name" value="IF-2B"/>
    <property type="match status" value="1"/>
</dbReference>
<dbReference type="GO" id="GO:0046523">
    <property type="term" value="F:S-methyl-5-thioribose-1-phosphate isomerase activity"/>
    <property type="evidence" value="ECO:0007669"/>
    <property type="project" value="TreeGrafter"/>
</dbReference>